<dbReference type="EMBL" id="JAUYVI010000002">
    <property type="protein sequence ID" value="MDQ7246877.1"/>
    <property type="molecule type" value="Genomic_DNA"/>
</dbReference>
<dbReference type="PANTHER" id="PTHR43546">
    <property type="entry name" value="UPF0173 METAL-DEPENDENT HYDROLASE MJ1163-RELATED"/>
    <property type="match status" value="1"/>
</dbReference>
<evidence type="ECO:0000313" key="4">
    <source>
        <dbReference type="EMBL" id="MDQ7246877.1"/>
    </source>
</evidence>
<dbReference type="PANTHER" id="PTHR43546:SF3">
    <property type="entry name" value="UPF0173 METAL-DEPENDENT HYDROLASE MJ1163"/>
    <property type="match status" value="1"/>
</dbReference>
<dbReference type="InterPro" id="IPR036866">
    <property type="entry name" value="RibonucZ/Hydroxyglut_hydro"/>
</dbReference>
<name>A0ABU0YGN0_9PROT</name>
<gene>
    <name evidence="4" type="ORF">Q8A70_04345</name>
</gene>
<comment type="caution">
    <text evidence="4">The sequence shown here is derived from an EMBL/GenBank/DDBJ whole genome shotgun (WGS) entry which is preliminary data.</text>
</comment>
<evidence type="ECO:0000256" key="1">
    <source>
        <dbReference type="SAM" id="MobiDB-lite"/>
    </source>
</evidence>
<dbReference type="InterPro" id="IPR001279">
    <property type="entry name" value="Metallo-B-lactamas"/>
</dbReference>
<dbReference type="SUPFAM" id="SSF56281">
    <property type="entry name" value="Metallo-hydrolase/oxidoreductase"/>
    <property type="match status" value="1"/>
</dbReference>
<protein>
    <submittedName>
        <fullName evidence="4">MBL fold metallo-hydrolase</fullName>
    </submittedName>
</protein>
<organism evidence="4 5">
    <name type="scientific">Dongia sedimenti</name>
    <dbReference type="NCBI Taxonomy" id="3064282"/>
    <lineage>
        <taxon>Bacteria</taxon>
        <taxon>Pseudomonadati</taxon>
        <taxon>Pseudomonadota</taxon>
        <taxon>Alphaproteobacteria</taxon>
        <taxon>Rhodospirillales</taxon>
        <taxon>Dongiaceae</taxon>
        <taxon>Dongia</taxon>
    </lineage>
</organism>
<feature type="signal peptide" evidence="2">
    <location>
        <begin position="1"/>
        <end position="16"/>
    </location>
</feature>
<reference evidence="5" key="1">
    <citation type="submission" date="2023-08" db="EMBL/GenBank/DDBJ databases">
        <title>Rhodospirillaceae gen. nov., a novel taxon isolated from the Yangtze River Yuezi River estuary sludge.</title>
        <authorList>
            <person name="Ruan L."/>
        </authorList>
    </citation>
    <scope>NUCLEOTIDE SEQUENCE [LARGE SCALE GENOMIC DNA]</scope>
    <source>
        <strain evidence="5">R-7</strain>
    </source>
</reference>
<dbReference type="RefSeq" id="WP_379954293.1">
    <property type="nucleotide sequence ID" value="NZ_JAUYVI010000002.1"/>
</dbReference>
<dbReference type="Proteomes" id="UP001230156">
    <property type="component" value="Unassembled WGS sequence"/>
</dbReference>
<accession>A0ABU0YGN0</accession>
<feature type="chain" id="PRO_5045490766" evidence="2">
    <location>
        <begin position="17"/>
        <end position="351"/>
    </location>
</feature>
<evidence type="ECO:0000313" key="5">
    <source>
        <dbReference type="Proteomes" id="UP001230156"/>
    </source>
</evidence>
<keyword evidence="2" id="KW-0732">Signal</keyword>
<dbReference type="SMART" id="SM00849">
    <property type="entry name" value="Lactamase_B"/>
    <property type="match status" value="1"/>
</dbReference>
<feature type="domain" description="Metallo-beta-lactamase" evidence="3">
    <location>
        <begin position="54"/>
        <end position="273"/>
    </location>
</feature>
<proteinExistence type="predicted"/>
<evidence type="ECO:0000256" key="2">
    <source>
        <dbReference type="SAM" id="SignalP"/>
    </source>
</evidence>
<sequence>MIGVLRGLIAAAAASAATLLPGCASDSSMSAYRSLVLKSLSPPPEGVVRVRFMGTSTILLEDQQTRILTDGFFTRPSLPKVATEMLEPDIGRIRDALQRAEADRIAAIFVAHSHYDHALDSADVAKETGATVYGSQSTLNIAAGRPFKVPLELIEGGGEVPVNGFHVKVFRAEHSSPQRYSGSITAPLKLPAWASDFQEGASFSFLVTYGNLRILIHPSANFIAGMFRGVEADVVFLGTAYLATQEDDRPGFAKAYWCELVERTGAKLVIPIHWDDFFVPLDQPLRPLPRNTGSFDETMALIHKEAAASGVAIRLMPLFDPVDFPLQDPSLTPDTPVRPRKAGDACPWAKG</sequence>
<dbReference type="Pfam" id="PF12706">
    <property type="entry name" value="Lactamase_B_2"/>
    <property type="match status" value="1"/>
</dbReference>
<dbReference type="InterPro" id="IPR050114">
    <property type="entry name" value="UPF0173_UPF0282_UlaG_hydrolase"/>
</dbReference>
<dbReference type="Gene3D" id="3.60.15.10">
    <property type="entry name" value="Ribonuclease Z/Hydroxyacylglutathione hydrolase-like"/>
    <property type="match status" value="1"/>
</dbReference>
<keyword evidence="5" id="KW-1185">Reference proteome</keyword>
<feature type="region of interest" description="Disordered" evidence="1">
    <location>
        <begin position="329"/>
        <end position="351"/>
    </location>
</feature>
<evidence type="ECO:0000259" key="3">
    <source>
        <dbReference type="SMART" id="SM00849"/>
    </source>
</evidence>